<accession>A0A0N4UZK0</accession>
<evidence type="ECO:0000259" key="3">
    <source>
        <dbReference type="Pfam" id="PF19032"/>
    </source>
</evidence>
<evidence type="ECO:0000313" key="5">
    <source>
        <dbReference type="EMBL" id="VDD87622.1"/>
    </source>
</evidence>
<feature type="domain" description="CCZ1/INTU second Longin" evidence="3">
    <location>
        <begin position="224"/>
        <end position="360"/>
    </location>
</feature>
<dbReference type="STRING" id="51028.A0A0N4UZK0"/>
<dbReference type="Pfam" id="PF19032">
    <property type="entry name" value="Intu_longin_2"/>
    <property type="match status" value="1"/>
</dbReference>
<dbReference type="InterPro" id="IPR043988">
    <property type="entry name" value="CCZ1/INTU_longin_2"/>
</dbReference>
<dbReference type="InterPro" id="IPR013176">
    <property type="entry name" value="Ccz1"/>
</dbReference>
<organism evidence="7">
    <name type="scientific">Enterobius vermicularis</name>
    <name type="common">Human pinworm</name>
    <dbReference type="NCBI Taxonomy" id="51028"/>
    <lineage>
        <taxon>Eukaryota</taxon>
        <taxon>Metazoa</taxon>
        <taxon>Ecdysozoa</taxon>
        <taxon>Nematoda</taxon>
        <taxon>Chromadorea</taxon>
        <taxon>Rhabditida</taxon>
        <taxon>Spirurina</taxon>
        <taxon>Oxyuridomorpha</taxon>
        <taxon>Oxyuroidea</taxon>
        <taxon>Oxyuridae</taxon>
        <taxon>Enterobius</taxon>
    </lineage>
</organism>
<reference evidence="5 6" key="2">
    <citation type="submission" date="2018-10" db="EMBL/GenBank/DDBJ databases">
        <authorList>
            <consortium name="Pathogen Informatics"/>
        </authorList>
    </citation>
    <scope>NUCLEOTIDE SEQUENCE [LARGE SCALE GENOMIC DNA]</scope>
</reference>
<dbReference type="PANTHER" id="PTHR13056">
    <property type="entry name" value="VACUOLAR FUSION PROTEIN CCZ1 HOMOLOG-RELATED"/>
    <property type="match status" value="1"/>
</dbReference>
<protein>
    <submittedName>
        <fullName evidence="7">Intu_longin_1 domain-containing protein</fullName>
    </submittedName>
</protein>
<dbReference type="Pfam" id="PF19031">
    <property type="entry name" value="Intu_longin_1"/>
    <property type="match status" value="1"/>
</dbReference>
<dbReference type="Pfam" id="PF19033">
    <property type="entry name" value="Intu_longin_3"/>
    <property type="match status" value="1"/>
</dbReference>
<feature type="domain" description="CCZ1/INTU/HPS4 third Longin" evidence="4">
    <location>
        <begin position="385"/>
        <end position="483"/>
    </location>
</feature>
<proteinExistence type="inferred from homology"/>
<reference evidence="7" key="1">
    <citation type="submission" date="2017-02" db="UniProtKB">
        <authorList>
            <consortium name="WormBaseParasite"/>
        </authorList>
    </citation>
    <scope>IDENTIFICATION</scope>
</reference>
<dbReference type="InterPro" id="IPR043989">
    <property type="entry name" value="CCZ1/INTU/HSP4_longin_3"/>
</dbReference>
<dbReference type="EMBL" id="UXUI01007446">
    <property type="protein sequence ID" value="VDD87622.1"/>
    <property type="molecule type" value="Genomic_DNA"/>
</dbReference>
<feature type="domain" description="CCZ1/INTU/HSP4 first Longin" evidence="2">
    <location>
        <begin position="32"/>
        <end position="155"/>
    </location>
</feature>
<keyword evidence="6" id="KW-1185">Reference proteome</keyword>
<evidence type="ECO:0000259" key="4">
    <source>
        <dbReference type="Pfam" id="PF19033"/>
    </source>
</evidence>
<evidence type="ECO:0000313" key="7">
    <source>
        <dbReference type="WBParaSite" id="EVEC_0000305701-mRNA-1"/>
    </source>
</evidence>
<gene>
    <name evidence="5" type="ORF">EVEC_LOCUS2765</name>
</gene>
<dbReference type="GO" id="GO:0035658">
    <property type="term" value="C:Mon1-Ccz1 complex"/>
    <property type="evidence" value="ECO:0007669"/>
    <property type="project" value="InterPro"/>
</dbReference>
<name>A0A0N4UZK0_ENTVE</name>
<dbReference type="AlphaFoldDB" id="A0A0N4UZK0"/>
<dbReference type="PANTHER" id="PTHR13056:SF0">
    <property type="entry name" value="VACUOLAR FUSION PROTEIN CCZ1 HOMOLOG-RELATED"/>
    <property type="match status" value="1"/>
</dbReference>
<evidence type="ECO:0000313" key="6">
    <source>
        <dbReference type="Proteomes" id="UP000274131"/>
    </source>
</evidence>
<comment type="similarity">
    <text evidence="1">Belongs to the CCZ1 family.</text>
</comment>
<evidence type="ECO:0000259" key="2">
    <source>
        <dbReference type="Pfam" id="PF19031"/>
    </source>
</evidence>
<dbReference type="WBParaSite" id="EVEC_0000305701-mRNA-1">
    <property type="protein sequence ID" value="EVEC_0000305701-mRNA-1"/>
    <property type="gene ID" value="EVEC_0000305701"/>
</dbReference>
<dbReference type="InterPro" id="IPR043987">
    <property type="entry name" value="CCZ1/INTU/HSP4_longin_1"/>
</dbReference>
<dbReference type="Proteomes" id="UP000274131">
    <property type="component" value="Unassembled WGS sequence"/>
</dbReference>
<dbReference type="OrthoDB" id="240546at2759"/>
<dbReference type="GO" id="GO:0016192">
    <property type="term" value="P:vesicle-mediated transport"/>
    <property type="evidence" value="ECO:0007669"/>
    <property type="project" value="InterPro"/>
</dbReference>
<sequence>MNPSTLAASFMFNNTPSSSAASSTMYRLANFMEFFFVAHPDSGRKEGEESERILYFDPANESLDKQTQITGFAEAVVNFTNNFVDESEENEAEFPFRYVNTSKQLHVYILVESENFIMGIGMNKALCSMQDYTLHAPTIKSVLITAYCMFRLFFGSFSQLIFVDKQRLKDRLKYFFSRYLSLLRLYQMPLVDLFRGVDFLPLDSVNYLRVENLIGQLKEAFPQVAETMFLYQERLLSYSVPKSDLPVLFQYLTQNLLHMSLRAELQPKNPGRHDAVHHQGRFLTGATDFPVEAMIAKAQEVKFPVVYFSDDEDHDKLTPFQLAFEWFLLQIVYRALNASLCLFLRCSAEASFLRDLDAMLGPELSTIASQIGDSYVTPANELSAEKDFHFLYYNPASLSLKTSFYEPTGETARAVNVPALPVCVYKLACDVVDEFLDDKDFGEVTVKSEPDWWISGKRTNGRLLLLIIHNPSFASLTEVQQHVYSIIKTHFDSIFLT</sequence>
<evidence type="ECO:0000256" key="1">
    <source>
        <dbReference type="ARBA" id="ARBA00005352"/>
    </source>
</evidence>